<keyword evidence="3" id="KW-1185">Reference proteome</keyword>
<dbReference type="EMBL" id="BPLQ01015065">
    <property type="protein sequence ID" value="GIY85538.1"/>
    <property type="molecule type" value="Genomic_DNA"/>
</dbReference>
<accession>A0AAV4WTC8</accession>
<reference evidence="2 3" key="1">
    <citation type="submission" date="2021-06" db="EMBL/GenBank/DDBJ databases">
        <title>Caerostris darwini draft genome.</title>
        <authorList>
            <person name="Kono N."/>
            <person name="Arakawa K."/>
        </authorList>
    </citation>
    <scope>NUCLEOTIDE SEQUENCE [LARGE SCALE GENOMIC DNA]</scope>
</reference>
<dbReference type="AlphaFoldDB" id="A0AAV4WTC8"/>
<protein>
    <submittedName>
        <fullName evidence="2">Uncharacterized protein</fullName>
    </submittedName>
</protein>
<evidence type="ECO:0000313" key="2">
    <source>
        <dbReference type="EMBL" id="GIY85538.1"/>
    </source>
</evidence>
<feature type="region of interest" description="Disordered" evidence="1">
    <location>
        <begin position="79"/>
        <end position="98"/>
    </location>
</feature>
<proteinExistence type="predicted"/>
<gene>
    <name evidence="2" type="ORF">CDAR_540281</name>
</gene>
<organism evidence="2 3">
    <name type="scientific">Caerostris darwini</name>
    <dbReference type="NCBI Taxonomy" id="1538125"/>
    <lineage>
        <taxon>Eukaryota</taxon>
        <taxon>Metazoa</taxon>
        <taxon>Ecdysozoa</taxon>
        <taxon>Arthropoda</taxon>
        <taxon>Chelicerata</taxon>
        <taxon>Arachnida</taxon>
        <taxon>Araneae</taxon>
        <taxon>Araneomorphae</taxon>
        <taxon>Entelegynae</taxon>
        <taxon>Araneoidea</taxon>
        <taxon>Araneidae</taxon>
        <taxon>Caerostris</taxon>
    </lineage>
</organism>
<comment type="caution">
    <text evidence="2">The sequence shown here is derived from an EMBL/GenBank/DDBJ whole genome shotgun (WGS) entry which is preliminary data.</text>
</comment>
<evidence type="ECO:0000256" key="1">
    <source>
        <dbReference type="SAM" id="MobiDB-lite"/>
    </source>
</evidence>
<name>A0AAV4WTC8_9ARAC</name>
<evidence type="ECO:0000313" key="3">
    <source>
        <dbReference type="Proteomes" id="UP001054837"/>
    </source>
</evidence>
<sequence>MDSSTTRKSTTNVEVEPTATMSNPVKLEDGFNIILSPPTLFNPQASFKLMDSSTTRKSTTNVEVEPTATMSNPVKLGDGFNIIFSPPPSSTPRVRSSK</sequence>
<dbReference type="Proteomes" id="UP001054837">
    <property type="component" value="Unassembled WGS sequence"/>
</dbReference>
<feature type="region of interest" description="Disordered" evidence="1">
    <location>
        <begin position="1"/>
        <end position="21"/>
    </location>
</feature>